<dbReference type="Gene3D" id="3.30.420.40">
    <property type="match status" value="3"/>
</dbReference>
<dbReference type="SUPFAM" id="SSF53067">
    <property type="entry name" value="Actin-like ATPase domain"/>
    <property type="match status" value="2"/>
</dbReference>
<protein>
    <submittedName>
        <fullName evidence="3">Actin, putative</fullName>
    </submittedName>
</protein>
<sequence length="450" mass="49567">MSASLRGQSAAMGTKIVQSGGDDVSAIVVDPGFDTLRIGNCQEDYPREYIPSGLSRATWQNEYLDWVPLSRVRPPSFVEIRRLLQYNRDENIEVEPFVFEKLLRLGVEGSARESYPGALCGACDVMVWQAERGRPPSSVGFGCLVVARVAVLENDEFVSAKVGGLGLDVVQHPMLVTEPTAECKQFRDCTLEILFEQLEVPAAYLAKRASLSAFSVGRQSAMVVDIGAGGCIVSPVFEGISLQSTIESSLVGGNALDIQLCNTMFQSGHEFFRPGGTAAHECYRQWVAREVRETYCSVTPSQAPRSYRLPDGEVVQLVEKIREVPRYLFSPELATVAEFNNFKGLYGMITDSLFETDVDIRRELLSSIVVVGGVSLTSGLTDMLNTQLSQGPLGRVNKFKVVHPSSYGETRYSTWLGGSILASLGRFQQLWISSGEYREHGTTIAYRRCH</sequence>
<evidence type="ECO:0000256" key="1">
    <source>
        <dbReference type="ARBA" id="ARBA00049360"/>
    </source>
</evidence>
<proteinExistence type="inferred from homology"/>
<evidence type="ECO:0000313" key="3">
    <source>
        <dbReference type="EMBL" id="GIX65700.1"/>
    </source>
</evidence>
<dbReference type="Proteomes" id="UP001497744">
    <property type="component" value="Unassembled WGS sequence"/>
</dbReference>
<dbReference type="RefSeq" id="XP_067717769.1">
    <property type="nucleotide sequence ID" value="XM_067861668.1"/>
</dbReference>
<gene>
    <name evidence="3" type="ORF">BcabD6B2_51350</name>
</gene>
<evidence type="ECO:0000256" key="2">
    <source>
        <dbReference type="RuleBase" id="RU000487"/>
    </source>
</evidence>
<comment type="caution">
    <text evidence="3">The sequence shown here is derived from an EMBL/GenBank/DDBJ whole genome shotgun (WGS) entry which is preliminary data.</text>
</comment>
<dbReference type="SMART" id="SM00268">
    <property type="entry name" value="ACTIN"/>
    <property type="match status" value="1"/>
</dbReference>
<comment type="catalytic activity">
    <reaction evidence="1">
        <text>ATP + H2O = ADP + phosphate + H(+)</text>
        <dbReference type="Rhea" id="RHEA:13065"/>
        <dbReference type="ChEBI" id="CHEBI:15377"/>
        <dbReference type="ChEBI" id="CHEBI:15378"/>
        <dbReference type="ChEBI" id="CHEBI:30616"/>
        <dbReference type="ChEBI" id="CHEBI:43474"/>
        <dbReference type="ChEBI" id="CHEBI:456216"/>
    </reaction>
</comment>
<dbReference type="AlphaFoldDB" id="A0AAV4M1D5"/>
<name>A0AAV4M1D5_BABCB</name>
<comment type="similarity">
    <text evidence="2">Belongs to the actin family.</text>
</comment>
<organism evidence="3 4">
    <name type="scientific">Babesia caballi</name>
    <dbReference type="NCBI Taxonomy" id="5871"/>
    <lineage>
        <taxon>Eukaryota</taxon>
        <taxon>Sar</taxon>
        <taxon>Alveolata</taxon>
        <taxon>Apicomplexa</taxon>
        <taxon>Aconoidasida</taxon>
        <taxon>Piroplasmida</taxon>
        <taxon>Babesiidae</taxon>
        <taxon>Babesia</taxon>
    </lineage>
</organism>
<dbReference type="Gene3D" id="3.90.640.10">
    <property type="entry name" value="Actin, Chain A, domain 4"/>
    <property type="match status" value="1"/>
</dbReference>
<reference evidence="3 4" key="1">
    <citation type="submission" date="2021-06" db="EMBL/GenBank/DDBJ databases">
        <title>Genome sequence of Babesia caballi.</title>
        <authorList>
            <person name="Yamagishi J."/>
            <person name="Kidaka T."/>
            <person name="Ochi A."/>
        </authorList>
    </citation>
    <scope>NUCLEOTIDE SEQUENCE [LARGE SCALE GENOMIC DNA]</scope>
    <source>
        <strain evidence="3">USDA-D6B2</strain>
    </source>
</reference>
<dbReference type="PANTHER" id="PTHR11937">
    <property type="entry name" value="ACTIN"/>
    <property type="match status" value="1"/>
</dbReference>
<dbReference type="Pfam" id="PF00022">
    <property type="entry name" value="Actin"/>
    <property type="match status" value="1"/>
</dbReference>
<evidence type="ECO:0000313" key="4">
    <source>
        <dbReference type="Proteomes" id="UP001497744"/>
    </source>
</evidence>
<accession>A0AAV4M1D5</accession>
<dbReference type="InterPro" id="IPR043129">
    <property type="entry name" value="ATPase_NBD"/>
</dbReference>
<dbReference type="EMBL" id="BPLF01000005">
    <property type="protein sequence ID" value="GIX65700.1"/>
    <property type="molecule type" value="Genomic_DNA"/>
</dbReference>
<dbReference type="GeneID" id="94197181"/>
<keyword evidence="4" id="KW-1185">Reference proteome</keyword>
<dbReference type="InterPro" id="IPR004000">
    <property type="entry name" value="Actin"/>
</dbReference>